<name>A0ABT8ZXR8_9SPHN</name>
<reference evidence="1" key="1">
    <citation type="submission" date="2023-07" db="EMBL/GenBank/DDBJ databases">
        <authorList>
            <person name="Kim M.K."/>
        </authorList>
    </citation>
    <scope>NUCLEOTIDE SEQUENCE</scope>
    <source>
        <strain evidence="1">CA1-15</strain>
    </source>
</reference>
<keyword evidence="2" id="KW-1185">Reference proteome</keyword>
<dbReference type="Proteomes" id="UP001176468">
    <property type="component" value="Unassembled WGS sequence"/>
</dbReference>
<evidence type="ECO:0000313" key="1">
    <source>
        <dbReference type="EMBL" id="MDO7841924.1"/>
    </source>
</evidence>
<protein>
    <submittedName>
        <fullName evidence="1">Uncharacterized protein</fullName>
    </submittedName>
</protein>
<evidence type="ECO:0000313" key="2">
    <source>
        <dbReference type="Proteomes" id="UP001176468"/>
    </source>
</evidence>
<proteinExistence type="predicted"/>
<gene>
    <name evidence="1" type="ORF">Q5H94_06275</name>
</gene>
<accession>A0ABT8ZXR8</accession>
<dbReference type="RefSeq" id="WP_304560381.1">
    <property type="nucleotide sequence ID" value="NZ_JAUQSZ010000003.1"/>
</dbReference>
<comment type="caution">
    <text evidence="1">The sequence shown here is derived from an EMBL/GenBank/DDBJ whole genome shotgun (WGS) entry which is preliminary data.</text>
</comment>
<sequence length="94" mass="10263">MTNNDHRIRARDADAPATPTVTVTQMLVDDASRAVASRIAALRRWEARNPQARHRQEDLLAAAAVAPLIALGDEPGFDDVTFGDLADFVAEIPW</sequence>
<dbReference type="EMBL" id="JAUQSZ010000003">
    <property type="protein sequence ID" value="MDO7841924.1"/>
    <property type="molecule type" value="Genomic_DNA"/>
</dbReference>
<organism evidence="1 2">
    <name type="scientific">Sphingomonas immobilis</name>
    <dbReference type="NCBI Taxonomy" id="3063997"/>
    <lineage>
        <taxon>Bacteria</taxon>
        <taxon>Pseudomonadati</taxon>
        <taxon>Pseudomonadota</taxon>
        <taxon>Alphaproteobacteria</taxon>
        <taxon>Sphingomonadales</taxon>
        <taxon>Sphingomonadaceae</taxon>
        <taxon>Sphingomonas</taxon>
    </lineage>
</organism>